<evidence type="ECO:0000313" key="1">
    <source>
        <dbReference type="EMBL" id="MFD1048803.1"/>
    </source>
</evidence>
<evidence type="ECO:0000313" key="2">
    <source>
        <dbReference type="Proteomes" id="UP001597045"/>
    </source>
</evidence>
<keyword evidence="2" id="KW-1185">Reference proteome</keyword>
<organism evidence="1 2">
    <name type="scientific">Kibdelosporangium lantanae</name>
    <dbReference type="NCBI Taxonomy" id="1497396"/>
    <lineage>
        <taxon>Bacteria</taxon>
        <taxon>Bacillati</taxon>
        <taxon>Actinomycetota</taxon>
        <taxon>Actinomycetes</taxon>
        <taxon>Pseudonocardiales</taxon>
        <taxon>Pseudonocardiaceae</taxon>
        <taxon>Kibdelosporangium</taxon>
    </lineage>
</organism>
<name>A0ABW3MDR0_9PSEU</name>
<comment type="caution">
    <text evidence="1">The sequence shown here is derived from an EMBL/GenBank/DDBJ whole genome shotgun (WGS) entry which is preliminary data.</text>
</comment>
<proteinExistence type="predicted"/>
<protein>
    <submittedName>
        <fullName evidence="1">Glutamine synthetase</fullName>
    </submittedName>
</protein>
<dbReference type="Proteomes" id="UP001597045">
    <property type="component" value="Unassembled WGS sequence"/>
</dbReference>
<reference evidence="2" key="1">
    <citation type="journal article" date="2019" name="Int. J. Syst. Evol. Microbiol.">
        <title>The Global Catalogue of Microorganisms (GCM) 10K type strain sequencing project: providing services to taxonomists for standard genome sequencing and annotation.</title>
        <authorList>
            <consortium name="The Broad Institute Genomics Platform"/>
            <consortium name="The Broad Institute Genome Sequencing Center for Infectious Disease"/>
            <person name="Wu L."/>
            <person name="Ma J."/>
        </authorList>
    </citation>
    <scope>NUCLEOTIDE SEQUENCE [LARGE SCALE GENOMIC DNA]</scope>
    <source>
        <strain evidence="2">JCM 31486</strain>
    </source>
</reference>
<feature type="non-terminal residue" evidence="1">
    <location>
        <position position="1"/>
    </location>
</feature>
<gene>
    <name evidence="1" type="ORF">ACFQ1S_26350</name>
</gene>
<accession>A0ABW3MDR0</accession>
<dbReference type="EMBL" id="JBHTIS010001804">
    <property type="protein sequence ID" value="MFD1048803.1"/>
    <property type="molecule type" value="Genomic_DNA"/>
</dbReference>
<dbReference type="Gene3D" id="3.30.590.10">
    <property type="entry name" value="Glutamine synthetase/guanido kinase, catalytic domain"/>
    <property type="match status" value="1"/>
</dbReference>
<sequence>LDGVPKLPTAVDQSLDAFLAEPTLTEAFGPDLVAAITAVRRGEAKLFAESTPEEVVARSRWRY</sequence>